<dbReference type="Gene3D" id="3.40.50.2300">
    <property type="match status" value="1"/>
</dbReference>
<evidence type="ECO:0000256" key="4">
    <source>
        <dbReference type="ARBA" id="ARBA00023163"/>
    </source>
</evidence>
<dbReference type="SUPFAM" id="SSF46894">
    <property type="entry name" value="C-terminal effector domain of the bipartite response regulators"/>
    <property type="match status" value="1"/>
</dbReference>
<dbReference type="Proteomes" id="UP000609064">
    <property type="component" value="Unassembled WGS sequence"/>
</dbReference>
<dbReference type="GO" id="GO:0003677">
    <property type="term" value="F:DNA binding"/>
    <property type="evidence" value="ECO:0007669"/>
    <property type="project" value="UniProtKB-KW"/>
</dbReference>
<dbReference type="PRINTS" id="PR00038">
    <property type="entry name" value="HTHLUXR"/>
</dbReference>
<dbReference type="SUPFAM" id="SSF52172">
    <property type="entry name" value="CheY-like"/>
    <property type="match status" value="1"/>
</dbReference>
<dbReference type="InterPro" id="IPR011006">
    <property type="entry name" value="CheY-like_superfamily"/>
</dbReference>
<dbReference type="PANTHER" id="PTHR43214">
    <property type="entry name" value="TWO-COMPONENT RESPONSE REGULATOR"/>
    <property type="match status" value="1"/>
</dbReference>
<dbReference type="InterPro" id="IPR000792">
    <property type="entry name" value="Tscrpt_reg_LuxR_C"/>
</dbReference>
<evidence type="ECO:0000256" key="3">
    <source>
        <dbReference type="ARBA" id="ARBA00023125"/>
    </source>
</evidence>
<evidence type="ECO:0000259" key="7">
    <source>
        <dbReference type="PROSITE" id="PS50110"/>
    </source>
</evidence>
<dbReference type="InterPro" id="IPR058245">
    <property type="entry name" value="NreC/VraR/RcsB-like_REC"/>
</dbReference>
<dbReference type="InterPro" id="IPR016032">
    <property type="entry name" value="Sig_transdc_resp-reg_C-effctor"/>
</dbReference>
<dbReference type="Pfam" id="PF00072">
    <property type="entry name" value="Response_reg"/>
    <property type="match status" value="1"/>
</dbReference>
<keyword evidence="2" id="KW-0805">Transcription regulation</keyword>
<dbReference type="CDD" id="cd06170">
    <property type="entry name" value="LuxR_C_like"/>
    <property type="match status" value="1"/>
</dbReference>
<dbReference type="SMART" id="SM00421">
    <property type="entry name" value="HTH_LUXR"/>
    <property type="match status" value="1"/>
</dbReference>
<feature type="modified residue" description="4-aspartylphosphate" evidence="5">
    <location>
        <position position="52"/>
    </location>
</feature>
<dbReference type="InterPro" id="IPR039420">
    <property type="entry name" value="WalR-like"/>
</dbReference>
<dbReference type="GO" id="GO:0000160">
    <property type="term" value="P:phosphorelay signal transduction system"/>
    <property type="evidence" value="ECO:0007669"/>
    <property type="project" value="InterPro"/>
</dbReference>
<protein>
    <submittedName>
        <fullName evidence="8">DNA-binding response regulator</fullName>
    </submittedName>
</protein>
<sequence>MRILIADDHPFTLMGTKGFVESLGYKVEDICSNGITAYNLINTHQPNIAILDINMPGMDGLEVLEKVHRQKLKTKVILLTMHKEMTIFKKANQLEVSGYILKENAQEELQLCLEAVKKGNQYVSKNLENDLLIDNSQGSSDELLNKLSFTEKKILELIAQQKTSKQIAEMLFISEKTVEGHRTNIIQKLELPKEKNVLLVWASKYFKG</sequence>
<evidence type="ECO:0000256" key="1">
    <source>
        <dbReference type="ARBA" id="ARBA00022553"/>
    </source>
</evidence>
<organism evidence="8 9">
    <name type="scientific">Emticicia aquatilis</name>
    <dbReference type="NCBI Taxonomy" id="1537369"/>
    <lineage>
        <taxon>Bacteria</taxon>
        <taxon>Pseudomonadati</taxon>
        <taxon>Bacteroidota</taxon>
        <taxon>Cytophagia</taxon>
        <taxon>Cytophagales</taxon>
        <taxon>Leadbetterellaceae</taxon>
        <taxon>Emticicia</taxon>
    </lineage>
</organism>
<evidence type="ECO:0000256" key="2">
    <source>
        <dbReference type="ARBA" id="ARBA00023015"/>
    </source>
</evidence>
<dbReference type="RefSeq" id="WP_188765817.1">
    <property type="nucleotide sequence ID" value="NZ_BMKK01000003.1"/>
</dbReference>
<dbReference type="EMBL" id="BMKK01000003">
    <property type="protein sequence ID" value="GGD54949.1"/>
    <property type="molecule type" value="Genomic_DNA"/>
</dbReference>
<dbReference type="AlphaFoldDB" id="A0A916YPF8"/>
<name>A0A916YPF8_9BACT</name>
<keyword evidence="4" id="KW-0804">Transcription</keyword>
<dbReference type="Pfam" id="PF00196">
    <property type="entry name" value="GerE"/>
    <property type="match status" value="1"/>
</dbReference>
<dbReference type="PROSITE" id="PS50110">
    <property type="entry name" value="RESPONSE_REGULATORY"/>
    <property type="match status" value="1"/>
</dbReference>
<evidence type="ECO:0000256" key="5">
    <source>
        <dbReference type="PROSITE-ProRule" id="PRU00169"/>
    </source>
</evidence>
<dbReference type="InterPro" id="IPR036388">
    <property type="entry name" value="WH-like_DNA-bd_sf"/>
</dbReference>
<gene>
    <name evidence="8" type="ORF">GCM10011514_18920</name>
</gene>
<dbReference type="GO" id="GO:0006355">
    <property type="term" value="P:regulation of DNA-templated transcription"/>
    <property type="evidence" value="ECO:0007669"/>
    <property type="project" value="InterPro"/>
</dbReference>
<keyword evidence="1 5" id="KW-0597">Phosphoprotein</keyword>
<keyword evidence="3 8" id="KW-0238">DNA-binding</keyword>
<evidence type="ECO:0000313" key="8">
    <source>
        <dbReference type="EMBL" id="GGD54949.1"/>
    </source>
</evidence>
<dbReference type="InterPro" id="IPR001789">
    <property type="entry name" value="Sig_transdc_resp-reg_receiver"/>
</dbReference>
<feature type="domain" description="Response regulatory" evidence="7">
    <location>
        <begin position="2"/>
        <end position="117"/>
    </location>
</feature>
<dbReference type="CDD" id="cd17535">
    <property type="entry name" value="REC_NarL-like"/>
    <property type="match status" value="1"/>
</dbReference>
<accession>A0A916YPF8</accession>
<keyword evidence="9" id="KW-1185">Reference proteome</keyword>
<reference evidence="8" key="1">
    <citation type="journal article" date="2014" name="Int. J. Syst. Evol. Microbiol.">
        <title>Complete genome sequence of Corynebacterium casei LMG S-19264T (=DSM 44701T), isolated from a smear-ripened cheese.</title>
        <authorList>
            <consortium name="US DOE Joint Genome Institute (JGI-PGF)"/>
            <person name="Walter F."/>
            <person name="Albersmeier A."/>
            <person name="Kalinowski J."/>
            <person name="Ruckert C."/>
        </authorList>
    </citation>
    <scope>NUCLEOTIDE SEQUENCE</scope>
    <source>
        <strain evidence="8">CGMCC 1.15958</strain>
    </source>
</reference>
<feature type="domain" description="HTH luxR-type" evidence="6">
    <location>
        <begin position="140"/>
        <end position="206"/>
    </location>
</feature>
<comment type="caution">
    <text evidence="8">The sequence shown here is derived from an EMBL/GenBank/DDBJ whole genome shotgun (WGS) entry which is preliminary data.</text>
</comment>
<evidence type="ECO:0000313" key="9">
    <source>
        <dbReference type="Proteomes" id="UP000609064"/>
    </source>
</evidence>
<dbReference type="SMART" id="SM00448">
    <property type="entry name" value="REC"/>
    <property type="match status" value="1"/>
</dbReference>
<evidence type="ECO:0000259" key="6">
    <source>
        <dbReference type="PROSITE" id="PS50043"/>
    </source>
</evidence>
<reference evidence="8" key="2">
    <citation type="submission" date="2020-09" db="EMBL/GenBank/DDBJ databases">
        <authorList>
            <person name="Sun Q."/>
            <person name="Zhou Y."/>
        </authorList>
    </citation>
    <scope>NUCLEOTIDE SEQUENCE</scope>
    <source>
        <strain evidence="8">CGMCC 1.15958</strain>
    </source>
</reference>
<dbReference type="PANTHER" id="PTHR43214:SF41">
    <property type="entry name" value="NITRATE_NITRITE RESPONSE REGULATOR PROTEIN NARP"/>
    <property type="match status" value="1"/>
</dbReference>
<dbReference type="Gene3D" id="1.10.10.10">
    <property type="entry name" value="Winged helix-like DNA-binding domain superfamily/Winged helix DNA-binding domain"/>
    <property type="match status" value="1"/>
</dbReference>
<dbReference type="PROSITE" id="PS50043">
    <property type="entry name" value="HTH_LUXR_2"/>
    <property type="match status" value="1"/>
</dbReference>
<proteinExistence type="predicted"/>